<dbReference type="GO" id="GO:0043546">
    <property type="term" value="F:molybdopterin cofactor binding"/>
    <property type="evidence" value="ECO:0007669"/>
    <property type="project" value="TreeGrafter"/>
</dbReference>
<feature type="compositionally biased region" description="Basic and acidic residues" evidence="1">
    <location>
        <begin position="158"/>
        <end position="167"/>
    </location>
</feature>
<protein>
    <submittedName>
        <fullName evidence="4">DMSO/TMAO reductase YedYZ molybdopterin-dependent catalytic subunit</fullName>
    </submittedName>
</protein>
<name>A0A840NHI6_9PSEU</name>
<feature type="transmembrane region" description="Helical" evidence="2">
    <location>
        <begin position="123"/>
        <end position="143"/>
    </location>
</feature>
<dbReference type="AlphaFoldDB" id="A0A840NHI6"/>
<evidence type="ECO:0000256" key="2">
    <source>
        <dbReference type="SAM" id="Phobius"/>
    </source>
</evidence>
<dbReference type="GO" id="GO:0020037">
    <property type="term" value="F:heme binding"/>
    <property type="evidence" value="ECO:0007669"/>
    <property type="project" value="TreeGrafter"/>
</dbReference>
<keyword evidence="5" id="KW-1185">Reference proteome</keyword>
<dbReference type="EMBL" id="JACHIV010000001">
    <property type="protein sequence ID" value="MBB5069525.1"/>
    <property type="molecule type" value="Genomic_DNA"/>
</dbReference>
<gene>
    <name evidence="4" type="ORF">BJ969_002613</name>
</gene>
<proteinExistence type="predicted"/>
<dbReference type="Pfam" id="PF00174">
    <property type="entry name" value="Oxidored_molyb"/>
    <property type="match status" value="1"/>
</dbReference>
<dbReference type="InterPro" id="IPR000572">
    <property type="entry name" value="OxRdtase_Mopterin-bd_dom"/>
</dbReference>
<feature type="region of interest" description="Disordered" evidence="1">
    <location>
        <begin position="153"/>
        <end position="180"/>
    </location>
</feature>
<comment type="caution">
    <text evidence="4">The sequence shown here is derived from an EMBL/GenBank/DDBJ whole genome shotgun (WGS) entry which is preliminary data.</text>
</comment>
<feature type="transmembrane region" description="Helical" evidence="2">
    <location>
        <begin position="99"/>
        <end position="117"/>
    </location>
</feature>
<organism evidence="4 5">
    <name type="scientific">Saccharopolyspora gloriosae</name>
    <dbReference type="NCBI Taxonomy" id="455344"/>
    <lineage>
        <taxon>Bacteria</taxon>
        <taxon>Bacillati</taxon>
        <taxon>Actinomycetota</taxon>
        <taxon>Actinomycetes</taxon>
        <taxon>Pseudonocardiales</taxon>
        <taxon>Pseudonocardiaceae</taxon>
        <taxon>Saccharopolyspora</taxon>
    </lineage>
</organism>
<feature type="transmembrane region" description="Helical" evidence="2">
    <location>
        <begin position="72"/>
        <end position="92"/>
    </location>
</feature>
<evidence type="ECO:0000256" key="1">
    <source>
        <dbReference type="SAM" id="MobiDB-lite"/>
    </source>
</evidence>
<evidence type="ECO:0000313" key="5">
    <source>
        <dbReference type="Proteomes" id="UP000580474"/>
    </source>
</evidence>
<dbReference type="PANTHER" id="PTHR19372">
    <property type="entry name" value="SULFITE REDUCTASE"/>
    <property type="match status" value="1"/>
</dbReference>
<accession>A0A840NHI6</accession>
<dbReference type="Gene3D" id="2.60.40.650">
    <property type="match status" value="1"/>
</dbReference>
<dbReference type="InterPro" id="IPR014756">
    <property type="entry name" value="Ig_E-set"/>
</dbReference>
<reference evidence="4 5" key="1">
    <citation type="submission" date="2020-08" db="EMBL/GenBank/DDBJ databases">
        <title>Sequencing the genomes of 1000 actinobacteria strains.</title>
        <authorList>
            <person name="Klenk H.-P."/>
        </authorList>
    </citation>
    <scope>NUCLEOTIDE SEQUENCE [LARGE SCALE GENOMIC DNA]</scope>
    <source>
        <strain evidence="4 5">DSM 45582</strain>
    </source>
</reference>
<evidence type="ECO:0000313" key="4">
    <source>
        <dbReference type="EMBL" id="MBB5069525.1"/>
    </source>
</evidence>
<dbReference type="GO" id="GO:0008482">
    <property type="term" value="F:sulfite oxidase activity"/>
    <property type="evidence" value="ECO:0007669"/>
    <property type="project" value="TreeGrafter"/>
</dbReference>
<dbReference type="SUPFAM" id="SSF81296">
    <property type="entry name" value="E set domains"/>
    <property type="match status" value="1"/>
</dbReference>
<dbReference type="PANTHER" id="PTHR19372:SF7">
    <property type="entry name" value="SULFITE OXIDASE, MITOCHONDRIAL"/>
    <property type="match status" value="1"/>
</dbReference>
<keyword evidence="2" id="KW-1133">Transmembrane helix</keyword>
<dbReference type="Gene3D" id="3.90.420.10">
    <property type="entry name" value="Oxidoreductase, molybdopterin-binding domain"/>
    <property type="match status" value="1"/>
</dbReference>
<dbReference type="Proteomes" id="UP000580474">
    <property type="component" value="Unassembled WGS sequence"/>
</dbReference>
<sequence length="535" mass="56834">MNTKSLHRLRLPVAAWCGVLAAAVALGTGHLLAALLEPRASPFLAVGNSAIDLTPEPVKQFAIRTFGQADKIALLGGMAIVIALLAAAAGLLSRRDARPGVALIGAFGLLGVAAVLSRPDVGALGVLAPLIAALAGIAAFRLLHRTALAATDLPAPPRTEHDPHDTLEEPYDPELLPETTTPDRRRFLVSSVAVAATAGVTGAAGSLLTGGRDAEASRRTVAQALAASPAQTVPAGADFAAAGTPSFLTANRDFYRIDTALSIPRVELADWRLRVHGMVERELDLGFTELRRFPQVTRTITMTCVSNDVGGPYISTAEFTGVFLRDVLLAAGVRPGSEQVFSTSADGFTAGTPVEALLDPERGALLAYGMNGEPLPAEHGFPVRMVTPGLYGYVSATKWLTDLELTTFDKPAYWIERGWGRFGPIKVQSRIDRPGGFGRIPAGRTTVAGIAWAQPIGIERVEVRVDRGPWQQAQLSTEVNRQTWRMWRTDVDLAPGGHTIECRATDHNGTTQTPQRAPVLPDGATGWHSVFCTAR</sequence>
<evidence type="ECO:0000259" key="3">
    <source>
        <dbReference type="Pfam" id="PF00174"/>
    </source>
</evidence>
<keyword evidence="2" id="KW-0812">Transmembrane</keyword>
<keyword evidence="2" id="KW-0472">Membrane</keyword>
<feature type="domain" description="Oxidoreductase molybdopterin-binding" evidence="3">
    <location>
        <begin position="261"/>
        <end position="414"/>
    </location>
</feature>
<feature type="transmembrane region" description="Helical" evidence="2">
    <location>
        <begin position="12"/>
        <end position="36"/>
    </location>
</feature>
<dbReference type="GO" id="GO:0006790">
    <property type="term" value="P:sulfur compound metabolic process"/>
    <property type="evidence" value="ECO:0007669"/>
    <property type="project" value="TreeGrafter"/>
</dbReference>
<dbReference type="SUPFAM" id="SSF56524">
    <property type="entry name" value="Oxidoreductase molybdopterin-binding domain"/>
    <property type="match status" value="1"/>
</dbReference>
<dbReference type="InterPro" id="IPR036374">
    <property type="entry name" value="OxRdtase_Mopterin-bd_sf"/>
</dbReference>
<feature type="transmembrane region" description="Helical" evidence="2">
    <location>
        <begin position="187"/>
        <end position="208"/>
    </location>
</feature>